<feature type="compositionally biased region" description="Pro residues" evidence="2">
    <location>
        <begin position="386"/>
        <end position="397"/>
    </location>
</feature>
<feature type="coiled-coil region" evidence="1">
    <location>
        <begin position="144"/>
        <end position="189"/>
    </location>
</feature>
<dbReference type="AlphaFoldDB" id="A0A813F1G7"/>
<keyword evidence="4" id="KW-1185">Reference proteome</keyword>
<protein>
    <submittedName>
        <fullName evidence="3">Uncharacterized protein</fullName>
    </submittedName>
</protein>
<dbReference type="Proteomes" id="UP000654075">
    <property type="component" value="Unassembled WGS sequence"/>
</dbReference>
<organism evidence="3 4">
    <name type="scientific">Polarella glacialis</name>
    <name type="common">Dinoflagellate</name>
    <dbReference type="NCBI Taxonomy" id="89957"/>
    <lineage>
        <taxon>Eukaryota</taxon>
        <taxon>Sar</taxon>
        <taxon>Alveolata</taxon>
        <taxon>Dinophyceae</taxon>
        <taxon>Suessiales</taxon>
        <taxon>Suessiaceae</taxon>
        <taxon>Polarella</taxon>
    </lineage>
</organism>
<feature type="region of interest" description="Disordered" evidence="2">
    <location>
        <begin position="288"/>
        <end position="309"/>
    </location>
</feature>
<name>A0A813F1G7_POLGL</name>
<feature type="compositionally biased region" description="Gly residues" evidence="2">
    <location>
        <begin position="294"/>
        <end position="309"/>
    </location>
</feature>
<dbReference type="PANTHER" id="PTHR10019">
    <property type="entry name" value="SNF5"/>
    <property type="match status" value="1"/>
</dbReference>
<feature type="compositionally biased region" description="Basic and acidic residues" evidence="2">
    <location>
        <begin position="413"/>
        <end position="431"/>
    </location>
</feature>
<sequence length="490" mass="53048">VTVLPWLAGHTLRLEGAFPVVRSPADRTEIGILKVRLCTEWAPSAKLRSPEEALPSFEQTRWHASKVDASKQLQPTQQAKKALPQSHQAQHPQTPAPQPHHHHTLQQQNHRDDVQDQDQFHGIQQRPPHVQHQGYMQHFTSQQLVQQQQQQQHQQNQQQQQQRQQQQQQQQHQHQLQLQEQQQQQLQQLSRSVSQAPLSVAASVSEGVSLRVQLCGLRIAETEVMSEESALRVVYRLGVEQEVTCLVADLAEAEDEEGVLCSVLSGTGISDGPVWQKPAAQGPFHNTGSSMGHGLHGQGGSNGLHGGGGSGPVPVALHLHLWQGKELLGLATLELPRSVPPGKGQGGVLLLSRDLELRSLTSPAFIGALRVVLHAGERSKLALGKPPMPALPAPLAPQPAKLSAKQRGPSSTARERVQAAHRPREPEARARDETAAGLWLVAAGISAEAVLAAGRHGTGPTVSGLPDAFIGLEELQEGLLLSVEGLSAAQ</sequence>
<feature type="region of interest" description="Disordered" evidence="2">
    <location>
        <begin position="63"/>
        <end position="117"/>
    </location>
</feature>
<evidence type="ECO:0000256" key="2">
    <source>
        <dbReference type="SAM" id="MobiDB-lite"/>
    </source>
</evidence>
<keyword evidence="1" id="KW-0175">Coiled coil</keyword>
<evidence type="ECO:0000313" key="3">
    <source>
        <dbReference type="EMBL" id="CAE8608118.1"/>
    </source>
</evidence>
<reference evidence="3" key="1">
    <citation type="submission" date="2021-02" db="EMBL/GenBank/DDBJ databases">
        <authorList>
            <person name="Dougan E. K."/>
            <person name="Rhodes N."/>
            <person name="Thang M."/>
            <person name="Chan C."/>
        </authorList>
    </citation>
    <scope>NUCLEOTIDE SEQUENCE</scope>
</reference>
<accession>A0A813F1G7</accession>
<feature type="non-terminal residue" evidence="3">
    <location>
        <position position="490"/>
    </location>
</feature>
<gene>
    <name evidence="3" type="ORF">PGLA1383_LOCUS26004</name>
</gene>
<feature type="non-terminal residue" evidence="3">
    <location>
        <position position="1"/>
    </location>
</feature>
<evidence type="ECO:0000313" key="4">
    <source>
        <dbReference type="Proteomes" id="UP000654075"/>
    </source>
</evidence>
<comment type="caution">
    <text evidence="3">The sequence shown here is derived from an EMBL/GenBank/DDBJ whole genome shotgun (WGS) entry which is preliminary data.</text>
</comment>
<proteinExistence type="predicted"/>
<feature type="compositionally biased region" description="Low complexity" evidence="2">
    <location>
        <begin position="84"/>
        <end position="93"/>
    </location>
</feature>
<evidence type="ECO:0000256" key="1">
    <source>
        <dbReference type="SAM" id="Coils"/>
    </source>
</evidence>
<dbReference type="EMBL" id="CAJNNV010022447">
    <property type="protein sequence ID" value="CAE8608118.1"/>
    <property type="molecule type" value="Genomic_DNA"/>
</dbReference>
<feature type="region of interest" description="Disordered" evidence="2">
    <location>
        <begin position="384"/>
        <end position="431"/>
    </location>
</feature>